<evidence type="ECO:0000256" key="13">
    <source>
        <dbReference type="ARBA" id="ARBA00023277"/>
    </source>
</evidence>
<dbReference type="GO" id="GO:0006006">
    <property type="term" value="P:glucose metabolic process"/>
    <property type="evidence" value="ECO:0007669"/>
    <property type="project" value="TreeGrafter"/>
</dbReference>
<evidence type="ECO:0000256" key="4">
    <source>
        <dbReference type="ARBA" id="ARBA00005028"/>
    </source>
</evidence>
<comment type="subunit">
    <text evidence="6">Monomer.</text>
</comment>
<dbReference type="InterPro" id="IPR008183">
    <property type="entry name" value="Aldose_1/G6P_1-epimerase"/>
</dbReference>
<evidence type="ECO:0000313" key="19">
    <source>
        <dbReference type="EMBL" id="EMR01130.1"/>
    </source>
</evidence>
<feature type="binding site" evidence="17">
    <location>
        <begin position="122"/>
        <end position="123"/>
    </location>
    <ligand>
        <name>beta-D-galactose</name>
        <dbReference type="ChEBI" id="CHEBI:27667"/>
    </ligand>
</feature>
<dbReference type="EMBL" id="AODQ01000143">
    <property type="protein sequence ID" value="EMR01130.1"/>
    <property type="molecule type" value="Genomic_DNA"/>
</dbReference>
<evidence type="ECO:0000256" key="5">
    <source>
        <dbReference type="ARBA" id="ARBA00006206"/>
    </source>
</evidence>
<gene>
    <name evidence="19" type="primary">mro_3</name>
    <name evidence="19" type="ORF">ADICEAN_03752</name>
</gene>
<evidence type="ECO:0000313" key="20">
    <source>
        <dbReference type="Proteomes" id="UP000011910"/>
    </source>
</evidence>
<evidence type="ECO:0000256" key="8">
    <source>
        <dbReference type="ARBA" id="ARBA00014165"/>
    </source>
</evidence>
<comment type="caution">
    <text evidence="19">The sequence shown here is derived from an EMBL/GenBank/DDBJ whole genome shotgun (WGS) entry which is preliminary data.</text>
</comment>
<protein>
    <recommendedName>
        <fullName evidence="8 14">Aldose 1-epimerase</fullName>
        <ecNumber evidence="7 14">5.1.3.3</ecNumber>
    </recommendedName>
</protein>
<comment type="similarity">
    <text evidence="5 14">Belongs to the aldose epimerase family.</text>
</comment>
<dbReference type="GO" id="GO:0004034">
    <property type="term" value="F:aldose 1-epimerase activity"/>
    <property type="evidence" value="ECO:0007669"/>
    <property type="project" value="UniProtKB-EC"/>
</dbReference>
<evidence type="ECO:0000256" key="2">
    <source>
        <dbReference type="ARBA" id="ARBA00001913"/>
    </source>
</evidence>
<dbReference type="InterPro" id="IPR014718">
    <property type="entry name" value="GH-type_carb-bd"/>
</dbReference>
<dbReference type="InterPro" id="IPR018052">
    <property type="entry name" value="Ald1_epimerase_CS"/>
</dbReference>
<dbReference type="EC" id="5.1.3.3" evidence="7 14"/>
<evidence type="ECO:0000256" key="14">
    <source>
        <dbReference type="PIRNR" id="PIRNR005096"/>
    </source>
</evidence>
<name>M7NH26_9BACT</name>
<proteinExistence type="inferred from homology"/>
<dbReference type="GO" id="GO:0030246">
    <property type="term" value="F:carbohydrate binding"/>
    <property type="evidence" value="ECO:0007669"/>
    <property type="project" value="InterPro"/>
</dbReference>
<dbReference type="eggNOG" id="COG2017">
    <property type="taxonomic scope" value="Bacteria"/>
</dbReference>
<evidence type="ECO:0000256" key="3">
    <source>
        <dbReference type="ARBA" id="ARBA00004496"/>
    </source>
</evidence>
<evidence type="ECO:0000256" key="17">
    <source>
        <dbReference type="PIRSR" id="PIRSR005096-3"/>
    </source>
</evidence>
<evidence type="ECO:0000256" key="1">
    <source>
        <dbReference type="ARBA" id="ARBA00001614"/>
    </source>
</evidence>
<comment type="cofactor">
    <cofactor evidence="2">
        <name>Ca(2+)</name>
        <dbReference type="ChEBI" id="CHEBI:29108"/>
    </cofactor>
</comment>
<dbReference type="PANTHER" id="PTHR10091">
    <property type="entry name" value="ALDOSE-1-EPIMERASE"/>
    <property type="match status" value="1"/>
</dbReference>
<keyword evidence="20" id="KW-1185">Reference proteome</keyword>
<dbReference type="PIRSF" id="PIRSF005096">
    <property type="entry name" value="GALM"/>
    <property type="match status" value="1"/>
</dbReference>
<comment type="pathway">
    <text evidence="4 14">Carbohydrate metabolism; hexose metabolism.</text>
</comment>
<dbReference type="OrthoDB" id="9779408at2"/>
<dbReference type="UniPathway" id="UPA00242"/>
<organism evidence="19 20">
    <name type="scientific">Cesiribacter andamanensis AMV16</name>
    <dbReference type="NCBI Taxonomy" id="1279009"/>
    <lineage>
        <taxon>Bacteria</taxon>
        <taxon>Pseudomonadati</taxon>
        <taxon>Bacteroidota</taxon>
        <taxon>Cytophagia</taxon>
        <taxon>Cytophagales</taxon>
        <taxon>Cesiribacteraceae</taxon>
        <taxon>Cesiribacter</taxon>
    </lineage>
</organism>
<dbReference type="PROSITE" id="PS00545">
    <property type="entry name" value="ALDOSE_1_EPIMERASE"/>
    <property type="match status" value="1"/>
</dbReference>
<dbReference type="InterPro" id="IPR015443">
    <property type="entry name" value="Aldose_1-epimerase"/>
</dbReference>
<dbReference type="PATRIC" id="fig|1279009.4.peg.3796"/>
<feature type="chain" id="PRO_5004082068" description="Aldose 1-epimerase" evidence="18">
    <location>
        <begin position="27"/>
        <end position="394"/>
    </location>
</feature>
<dbReference type="InterPro" id="IPR011013">
    <property type="entry name" value="Gal_mutarotase_sf_dom"/>
</dbReference>
<dbReference type="Pfam" id="PF01263">
    <property type="entry name" value="Aldose_epim"/>
    <property type="match status" value="1"/>
</dbReference>
<accession>M7NH26</accession>
<keyword evidence="9" id="KW-0963">Cytoplasm</keyword>
<feature type="signal peptide" evidence="18">
    <location>
        <begin position="1"/>
        <end position="26"/>
    </location>
</feature>
<keyword evidence="11" id="KW-0106">Calcium</keyword>
<evidence type="ECO:0000256" key="6">
    <source>
        <dbReference type="ARBA" id="ARBA00011245"/>
    </source>
</evidence>
<dbReference type="PANTHER" id="PTHR10091:SF0">
    <property type="entry name" value="GALACTOSE MUTAROTASE"/>
    <property type="match status" value="1"/>
</dbReference>
<dbReference type="FunFam" id="2.70.98.10:FF:000003">
    <property type="entry name" value="Aldose 1-epimerase"/>
    <property type="match status" value="1"/>
</dbReference>
<sequence>MKSIIPILFFVALVYQFFSCSTPTQQAETAGPPAEGQLSLQQSSFGRMDDGTAVSLYTLTNASGMEVRITNYGGTVVALLAPDRQGRLEDVVLGFDSLQGYRSPLYLQEGPYFGALIGRYGNRIALGRFALDGQPYQLATNNEPNHLHGGTRGFDKVVWQAEPLQEPDAVGVQLRHISPDGEEGYPGTLTVEVTYRLTNDNALSIHYSATTDQKTVLNLTNHTYFNLSGSARRDILAHELMLEADRFLPVSESLIPLGELRPVAGTSFDFTQPTPIGQRIDQSNEQLAVGRGYDHCWVLRGTAGEMRRAATLHDPASGRFMEVFTTEPAIQFYSGNFLKGNLTGKGEVAYGQRWGLCLETQHYPDSPNQPAFPSTELKPGEVYETQTTYRFSVK</sequence>
<dbReference type="NCBIfam" id="NF008277">
    <property type="entry name" value="PRK11055.1"/>
    <property type="match status" value="1"/>
</dbReference>
<evidence type="ECO:0000256" key="12">
    <source>
        <dbReference type="ARBA" id="ARBA00023235"/>
    </source>
</evidence>
<dbReference type="SUPFAM" id="SSF74650">
    <property type="entry name" value="Galactose mutarotase-like"/>
    <property type="match status" value="1"/>
</dbReference>
<evidence type="ECO:0000256" key="7">
    <source>
        <dbReference type="ARBA" id="ARBA00013185"/>
    </source>
</evidence>
<dbReference type="Proteomes" id="UP000011910">
    <property type="component" value="Unassembled WGS sequence"/>
</dbReference>
<feature type="binding site" evidence="16">
    <location>
        <position position="294"/>
    </location>
    <ligand>
        <name>beta-D-galactose</name>
        <dbReference type="ChEBI" id="CHEBI:27667"/>
    </ligand>
</feature>
<keyword evidence="18" id="KW-0732">Signal</keyword>
<dbReference type="GO" id="GO:0005737">
    <property type="term" value="C:cytoplasm"/>
    <property type="evidence" value="ECO:0007669"/>
    <property type="project" value="UniProtKB-SubCell"/>
</dbReference>
<dbReference type="InterPro" id="IPR047215">
    <property type="entry name" value="Galactose_mutarotase-like"/>
</dbReference>
<evidence type="ECO:0000256" key="10">
    <source>
        <dbReference type="ARBA" id="ARBA00022553"/>
    </source>
</evidence>
<dbReference type="STRING" id="1279009.ADICEAN_03752"/>
<feature type="active site" description="Proton acceptor" evidence="15">
    <location>
        <position position="359"/>
    </location>
</feature>
<keyword evidence="10" id="KW-0597">Phosphoprotein</keyword>
<comment type="catalytic activity">
    <reaction evidence="1 14">
        <text>alpha-D-glucose = beta-D-glucose</text>
        <dbReference type="Rhea" id="RHEA:10264"/>
        <dbReference type="ChEBI" id="CHEBI:15903"/>
        <dbReference type="ChEBI" id="CHEBI:17925"/>
        <dbReference type="EC" id="5.1.3.3"/>
    </reaction>
</comment>
<evidence type="ECO:0000256" key="9">
    <source>
        <dbReference type="ARBA" id="ARBA00022490"/>
    </source>
</evidence>
<feature type="active site" description="Proton donor" evidence="15">
    <location>
        <position position="222"/>
    </location>
</feature>
<evidence type="ECO:0000256" key="16">
    <source>
        <dbReference type="PIRSR" id="PIRSR005096-2"/>
    </source>
</evidence>
<keyword evidence="12 14" id="KW-0413">Isomerase</keyword>
<comment type="subcellular location">
    <subcellularLocation>
        <location evidence="3">Cytoplasm</location>
    </subcellularLocation>
</comment>
<dbReference type="CDD" id="cd09019">
    <property type="entry name" value="galactose_mutarotase_like"/>
    <property type="match status" value="1"/>
</dbReference>
<dbReference type="Gene3D" id="2.70.98.10">
    <property type="match status" value="1"/>
</dbReference>
<dbReference type="GO" id="GO:0033499">
    <property type="term" value="P:galactose catabolic process via UDP-galactose, Leloir pathway"/>
    <property type="evidence" value="ECO:0007669"/>
    <property type="project" value="TreeGrafter"/>
</dbReference>
<keyword evidence="13 14" id="KW-0119">Carbohydrate metabolism</keyword>
<reference evidence="19 20" key="1">
    <citation type="journal article" date="2013" name="Genome Announc.">
        <title>Draft Genome Sequence of Cesiribacter andamanensis Strain AMV16T, Isolated from a Soil Sample from a Mud Volcano in the Andaman Islands, India.</title>
        <authorList>
            <person name="Shivaji S."/>
            <person name="Ara S."/>
            <person name="Begum Z."/>
            <person name="Srinivas T.N."/>
            <person name="Singh A."/>
            <person name="Kumar Pinnaka A."/>
        </authorList>
    </citation>
    <scope>NUCLEOTIDE SEQUENCE [LARGE SCALE GENOMIC DNA]</scope>
    <source>
        <strain evidence="19 20">AMV16</strain>
    </source>
</reference>
<evidence type="ECO:0000256" key="18">
    <source>
        <dbReference type="SAM" id="SignalP"/>
    </source>
</evidence>
<dbReference type="RefSeq" id="WP_009197131.1">
    <property type="nucleotide sequence ID" value="NZ_AODQ01000143.1"/>
</dbReference>
<evidence type="ECO:0000256" key="11">
    <source>
        <dbReference type="ARBA" id="ARBA00022837"/>
    </source>
</evidence>
<feature type="binding site" evidence="17">
    <location>
        <begin position="222"/>
        <end position="224"/>
    </location>
    <ligand>
        <name>beta-D-galactose</name>
        <dbReference type="ChEBI" id="CHEBI:27667"/>
    </ligand>
</feature>
<evidence type="ECO:0000256" key="15">
    <source>
        <dbReference type="PIRSR" id="PIRSR005096-1"/>
    </source>
</evidence>
<dbReference type="AlphaFoldDB" id="M7NH26"/>